<gene>
    <name evidence="2" type="ORF">CEXT_99171</name>
</gene>
<name>A0AAV4NXD3_CAEEX</name>
<protein>
    <submittedName>
        <fullName evidence="2">Uncharacterized protein</fullName>
    </submittedName>
</protein>
<sequence>MNNSEKTNTKPELGVPPVEEEREKPTERLFILAVLDHQRGDDLQTRESDPFSTLHTTTPHSGFSLAQKEQWKLTTCEINAFLLFLSREKKN</sequence>
<organism evidence="2 3">
    <name type="scientific">Caerostris extrusa</name>
    <name type="common">Bark spider</name>
    <name type="synonym">Caerostris bankana</name>
    <dbReference type="NCBI Taxonomy" id="172846"/>
    <lineage>
        <taxon>Eukaryota</taxon>
        <taxon>Metazoa</taxon>
        <taxon>Ecdysozoa</taxon>
        <taxon>Arthropoda</taxon>
        <taxon>Chelicerata</taxon>
        <taxon>Arachnida</taxon>
        <taxon>Araneae</taxon>
        <taxon>Araneomorphae</taxon>
        <taxon>Entelegynae</taxon>
        <taxon>Araneoidea</taxon>
        <taxon>Araneidae</taxon>
        <taxon>Caerostris</taxon>
    </lineage>
</organism>
<keyword evidence="3" id="KW-1185">Reference proteome</keyword>
<comment type="caution">
    <text evidence="2">The sequence shown here is derived from an EMBL/GenBank/DDBJ whole genome shotgun (WGS) entry which is preliminary data.</text>
</comment>
<evidence type="ECO:0000313" key="2">
    <source>
        <dbReference type="EMBL" id="GIX89398.1"/>
    </source>
</evidence>
<evidence type="ECO:0000313" key="3">
    <source>
        <dbReference type="Proteomes" id="UP001054945"/>
    </source>
</evidence>
<reference evidence="2 3" key="1">
    <citation type="submission" date="2021-06" db="EMBL/GenBank/DDBJ databases">
        <title>Caerostris extrusa draft genome.</title>
        <authorList>
            <person name="Kono N."/>
            <person name="Arakawa K."/>
        </authorList>
    </citation>
    <scope>NUCLEOTIDE SEQUENCE [LARGE SCALE GENOMIC DNA]</scope>
</reference>
<accession>A0AAV4NXD3</accession>
<dbReference type="EMBL" id="BPLR01003856">
    <property type="protein sequence ID" value="GIX89398.1"/>
    <property type="molecule type" value="Genomic_DNA"/>
</dbReference>
<proteinExistence type="predicted"/>
<dbReference type="Proteomes" id="UP001054945">
    <property type="component" value="Unassembled WGS sequence"/>
</dbReference>
<dbReference type="AlphaFoldDB" id="A0AAV4NXD3"/>
<feature type="region of interest" description="Disordered" evidence="1">
    <location>
        <begin position="1"/>
        <end position="25"/>
    </location>
</feature>
<evidence type="ECO:0000256" key="1">
    <source>
        <dbReference type="SAM" id="MobiDB-lite"/>
    </source>
</evidence>